<keyword evidence="1" id="KW-0472">Membrane</keyword>
<protein>
    <submittedName>
        <fullName evidence="3">Permease</fullName>
    </submittedName>
</protein>
<dbReference type="PANTHER" id="PTHR22911:SF137">
    <property type="entry name" value="SOLUTE CARRIER FAMILY 35 MEMBER G2-RELATED"/>
    <property type="match status" value="1"/>
</dbReference>
<feature type="transmembrane region" description="Helical" evidence="1">
    <location>
        <begin position="159"/>
        <end position="176"/>
    </location>
</feature>
<dbReference type="InterPro" id="IPR037185">
    <property type="entry name" value="EmrE-like"/>
</dbReference>
<proteinExistence type="predicted"/>
<gene>
    <name evidence="3" type="ORF">AQPE_3653</name>
</gene>
<feature type="transmembrane region" description="Helical" evidence="1">
    <location>
        <begin position="188"/>
        <end position="208"/>
    </location>
</feature>
<dbReference type="Gene3D" id="1.10.3730.20">
    <property type="match status" value="1"/>
</dbReference>
<dbReference type="PANTHER" id="PTHR22911">
    <property type="entry name" value="ACYL-MALONYL CONDENSING ENZYME-RELATED"/>
    <property type="match status" value="1"/>
</dbReference>
<feature type="transmembrane region" description="Helical" evidence="1">
    <location>
        <begin position="282"/>
        <end position="299"/>
    </location>
</feature>
<sequence>MWVILALSSAILLGIYEVFKKLSVHKNAVIPVLFISTLTSALIFLPITVGSGFYPEFFKGIQLFVPEITLGQHGFIFLKSMLVVSSWILAFYAVKNLPITIVAPIRATGPIWTLIGAIVIFSEHLNFQQWAGVCITLFFFYLLSTAGKLEGINFSANKWVFLIMAGTFLGAVSGLYDKFLMRRIDRMAVQAWFSFYQVVILLPVLAVNRWRLPKGERTPFHWRWSIPLIGVFLVLADYLYFNSLSHPESMISIVSALRRGGVVISFAVGALVFKEKNIPRKALYLVGILIGILLISMGSK</sequence>
<keyword evidence="4" id="KW-1185">Reference proteome</keyword>
<feature type="transmembrane region" description="Helical" evidence="1">
    <location>
        <begin position="101"/>
        <end position="121"/>
    </location>
</feature>
<dbReference type="InterPro" id="IPR000620">
    <property type="entry name" value="EamA_dom"/>
</dbReference>
<feature type="transmembrane region" description="Helical" evidence="1">
    <location>
        <begin position="28"/>
        <end position="54"/>
    </location>
</feature>
<dbReference type="GO" id="GO:0016020">
    <property type="term" value="C:membrane"/>
    <property type="evidence" value="ECO:0007669"/>
    <property type="project" value="InterPro"/>
</dbReference>
<evidence type="ECO:0000259" key="2">
    <source>
        <dbReference type="Pfam" id="PF00892"/>
    </source>
</evidence>
<evidence type="ECO:0000313" key="4">
    <source>
        <dbReference type="Proteomes" id="UP001193389"/>
    </source>
</evidence>
<dbReference type="Pfam" id="PF00892">
    <property type="entry name" value="EamA"/>
    <property type="match status" value="2"/>
</dbReference>
<organism evidence="3 4">
    <name type="scientific">Aquipluma nitroreducens</name>
    <dbReference type="NCBI Taxonomy" id="2010828"/>
    <lineage>
        <taxon>Bacteria</taxon>
        <taxon>Pseudomonadati</taxon>
        <taxon>Bacteroidota</taxon>
        <taxon>Bacteroidia</taxon>
        <taxon>Marinilabiliales</taxon>
        <taxon>Prolixibacteraceae</taxon>
        <taxon>Aquipluma</taxon>
    </lineage>
</organism>
<feature type="transmembrane region" description="Helical" evidence="1">
    <location>
        <begin position="220"/>
        <end position="241"/>
    </location>
</feature>
<evidence type="ECO:0000256" key="1">
    <source>
        <dbReference type="SAM" id="Phobius"/>
    </source>
</evidence>
<evidence type="ECO:0000313" key="3">
    <source>
        <dbReference type="EMBL" id="BBE19468.1"/>
    </source>
</evidence>
<feature type="domain" description="EamA" evidence="2">
    <location>
        <begin position="1"/>
        <end position="144"/>
    </location>
</feature>
<keyword evidence="1" id="KW-1133">Transmembrane helix</keyword>
<feature type="transmembrane region" description="Helical" evidence="1">
    <location>
        <begin position="253"/>
        <end position="273"/>
    </location>
</feature>
<dbReference type="Proteomes" id="UP001193389">
    <property type="component" value="Chromosome"/>
</dbReference>
<name>A0A5K7SD26_9BACT</name>
<reference evidence="3" key="1">
    <citation type="journal article" date="2020" name="Int. J. Syst. Evol. Microbiol.">
        <title>Aquipluma nitroreducens gen. nov. sp. nov., a novel facultatively anaerobic bacterium isolated from a freshwater lake.</title>
        <authorList>
            <person name="Watanabe M."/>
            <person name="Kojima H."/>
            <person name="Fukui M."/>
        </authorList>
    </citation>
    <scope>NUCLEOTIDE SEQUENCE</scope>
    <source>
        <strain evidence="3">MeG22</strain>
    </source>
</reference>
<feature type="transmembrane region" description="Helical" evidence="1">
    <location>
        <begin position="127"/>
        <end position="147"/>
    </location>
</feature>
<keyword evidence="1" id="KW-0812">Transmembrane</keyword>
<dbReference type="KEGG" id="anf:AQPE_3653"/>
<dbReference type="EMBL" id="AP018694">
    <property type="protein sequence ID" value="BBE19468.1"/>
    <property type="molecule type" value="Genomic_DNA"/>
</dbReference>
<accession>A0A5K7SD26</accession>
<dbReference type="AlphaFoldDB" id="A0A5K7SD26"/>
<dbReference type="SUPFAM" id="SSF103481">
    <property type="entry name" value="Multidrug resistance efflux transporter EmrE"/>
    <property type="match status" value="2"/>
</dbReference>
<dbReference type="RefSeq" id="WP_318347709.1">
    <property type="nucleotide sequence ID" value="NZ_AP018694.1"/>
</dbReference>
<feature type="domain" description="EamA" evidence="2">
    <location>
        <begin position="158"/>
        <end position="297"/>
    </location>
</feature>
<feature type="transmembrane region" description="Helical" evidence="1">
    <location>
        <begin position="74"/>
        <end position="94"/>
    </location>
</feature>